<dbReference type="Proteomes" id="UP000305675">
    <property type="component" value="Unassembled WGS sequence"/>
</dbReference>
<comment type="subcellular location">
    <subcellularLocation>
        <location evidence="2">Cell outer membrane</location>
        <topology evidence="2">Lipid-anchor</topology>
    </subcellularLocation>
</comment>
<reference evidence="3 4" key="1">
    <citation type="submission" date="2019-04" db="EMBL/GenBank/DDBJ databases">
        <authorList>
            <person name="Hwang J.C."/>
        </authorList>
    </citation>
    <scope>NUCLEOTIDE SEQUENCE [LARGE SCALE GENOMIC DNA]</scope>
    <source>
        <strain evidence="3 4">IMCC35002</strain>
    </source>
</reference>
<dbReference type="Gene3D" id="1.20.1600.10">
    <property type="entry name" value="Outer membrane efflux proteins (OEP)"/>
    <property type="match status" value="1"/>
</dbReference>
<keyword evidence="2" id="KW-1134">Transmembrane beta strand</keyword>
<dbReference type="RefSeq" id="WP_136861735.1">
    <property type="nucleotide sequence ID" value="NZ_SWCJ01000001.1"/>
</dbReference>
<sequence length="489" mass="52674">MRNLIALSLSLALTGCMVGPDYQAPETAEWQPEQWQLANNQSAGAVTQSWWQEFEDPMLTRLVDQAMSDNLMLLSAQERVKLARSYREAVSATNLPQVGLGMGYTAGMLSEQGPVGGPLRNPMVGGQPLGMPLVSRHFDATYLGASVGWEPDLFGKTARLIEASDARAEQVEILADGTRLLVVSAVANNYLQLRSAQQQKQLIGLQQQDLLELKQKVDALHASGLASNIEQAQIESQLASVSSLLPQLDSVIDVHSRRLSILVGQSPSALLEELSEVKPLPQVEGVIPVGLPSELLNRRPDIRIAERQMKVANAELGVAIARQYPSFYMTGTPGVVSSDFSELFASGSSAWTFGAGMNWSLFDGGIRDALEAVAEAEVNIAAMDYQRTLLNAFGEVETLLTAYGNSELQLAQVQAARDKVADAVASTHTLEQAGLVSPLDYLQARVNLHQADAALLQAKTQQAQLLVTLYKSLGGVWGTNAPQAEEEGA</sequence>
<comment type="similarity">
    <text evidence="1 2">Belongs to the outer membrane factor (OMF) (TC 1.B.17) family.</text>
</comment>
<dbReference type="GO" id="GO:0015562">
    <property type="term" value="F:efflux transmembrane transporter activity"/>
    <property type="evidence" value="ECO:0007669"/>
    <property type="project" value="InterPro"/>
</dbReference>
<keyword evidence="2" id="KW-0449">Lipoprotein</keyword>
<evidence type="ECO:0000256" key="2">
    <source>
        <dbReference type="RuleBase" id="RU362097"/>
    </source>
</evidence>
<accession>A0A4U1BSD3</accession>
<dbReference type="PANTHER" id="PTHR30203">
    <property type="entry name" value="OUTER MEMBRANE CATION EFFLUX PROTEIN"/>
    <property type="match status" value="1"/>
</dbReference>
<dbReference type="EMBL" id="SWCJ01000001">
    <property type="protein sequence ID" value="TKB58587.1"/>
    <property type="molecule type" value="Genomic_DNA"/>
</dbReference>
<dbReference type="OrthoDB" id="9770517at2"/>
<gene>
    <name evidence="3" type="ORF">FCL42_02230</name>
</gene>
<keyword evidence="2" id="KW-0564">Palmitate</keyword>
<organism evidence="3 4">
    <name type="scientific">Ferrimonas aestuarii</name>
    <dbReference type="NCBI Taxonomy" id="2569539"/>
    <lineage>
        <taxon>Bacteria</taxon>
        <taxon>Pseudomonadati</taxon>
        <taxon>Pseudomonadota</taxon>
        <taxon>Gammaproteobacteria</taxon>
        <taxon>Alteromonadales</taxon>
        <taxon>Ferrimonadaceae</taxon>
        <taxon>Ferrimonas</taxon>
    </lineage>
</organism>
<protein>
    <submittedName>
        <fullName evidence="3">Efflux transporter outer membrane subunit</fullName>
    </submittedName>
</protein>
<keyword evidence="2" id="KW-0472">Membrane</keyword>
<keyword evidence="4" id="KW-1185">Reference proteome</keyword>
<evidence type="ECO:0000313" key="4">
    <source>
        <dbReference type="Proteomes" id="UP000305675"/>
    </source>
</evidence>
<evidence type="ECO:0000256" key="1">
    <source>
        <dbReference type="ARBA" id="ARBA00007613"/>
    </source>
</evidence>
<dbReference type="Gene3D" id="2.20.200.10">
    <property type="entry name" value="Outer membrane efflux proteins (OEP)"/>
    <property type="match status" value="1"/>
</dbReference>
<evidence type="ECO:0000313" key="3">
    <source>
        <dbReference type="EMBL" id="TKB58587.1"/>
    </source>
</evidence>
<keyword evidence="2" id="KW-0812">Transmembrane</keyword>
<dbReference type="AlphaFoldDB" id="A0A4U1BSD3"/>
<dbReference type="InterPro" id="IPR010131">
    <property type="entry name" value="MdtP/NodT-like"/>
</dbReference>
<dbReference type="Pfam" id="PF02321">
    <property type="entry name" value="OEP"/>
    <property type="match status" value="2"/>
</dbReference>
<comment type="caution">
    <text evidence="3">The sequence shown here is derived from an EMBL/GenBank/DDBJ whole genome shotgun (WGS) entry which is preliminary data.</text>
</comment>
<dbReference type="PROSITE" id="PS51257">
    <property type="entry name" value="PROKAR_LIPOPROTEIN"/>
    <property type="match status" value="1"/>
</dbReference>
<dbReference type="InterPro" id="IPR003423">
    <property type="entry name" value="OMP_efflux"/>
</dbReference>
<proteinExistence type="inferred from homology"/>
<name>A0A4U1BSD3_9GAMM</name>
<dbReference type="GO" id="GO:0009279">
    <property type="term" value="C:cell outer membrane"/>
    <property type="evidence" value="ECO:0007669"/>
    <property type="project" value="UniProtKB-SubCell"/>
</dbReference>
<dbReference type="NCBIfam" id="TIGR01845">
    <property type="entry name" value="outer_NodT"/>
    <property type="match status" value="1"/>
</dbReference>
<dbReference type="SUPFAM" id="SSF56954">
    <property type="entry name" value="Outer membrane efflux proteins (OEP)"/>
    <property type="match status" value="1"/>
</dbReference>